<dbReference type="PANTHER" id="PTHR31573:SF1">
    <property type="entry name" value="DNA OXIDATIVE DEMETHYLASE ALKBH2"/>
    <property type="match status" value="1"/>
</dbReference>
<dbReference type="GO" id="GO:0035516">
    <property type="term" value="F:broad specificity oxidative DNA demethylase activity"/>
    <property type="evidence" value="ECO:0007669"/>
    <property type="project" value="TreeGrafter"/>
</dbReference>
<dbReference type="Pfam" id="PF13532">
    <property type="entry name" value="2OG-FeII_Oxy_2"/>
    <property type="match status" value="1"/>
</dbReference>
<dbReference type="PROSITE" id="PS51471">
    <property type="entry name" value="FE2OG_OXY"/>
    <property type="match status" value="1"/>
</dbReference>
<dbReference type="Gene3D" id="2.60.120.590">
    <property type="entry name" value="Alpha-ketoglutarate-dependent dioxygenase AlkB-like"/>
    <property type="match status" value="1"/>
</dbReference>
<sequence length="220" mass="26415">MKLNIINEMNDTDSIFIYIDNFITETESAKLKEILDRLEFSPNYNYNETKIIRYQKWFQKDKLYFCNLWKTKFKRWEAYTYFKELTEFQNLITKRIKTLGLENLGINIPEFNSCLINKYLEDHYIRAHRDTDRAFGKEPLIAGVSFGSPAEIIFKRVVYNGINKALSKRDKKSKHLNFKLKLKPYSLFIMAGSSQKYWTHQVPKQDHEQPRISLTFRRQI</sequence>
<dbReference type="InterPro" id="IPR032852">
    <property type="entry name" value="ALKBH2"/>
</dbReference>
<dbReference type="GO" id="GO:0008198">
    <property type="term" value="F:ferrous iron binding"/>
    <property type="evidence" value="ECO:0007669"/>
    <property type="project" value="TreeGrafter"/>
</dbReference>
<dbReference type="GO" id="GO:0006307">
    <property type="term" value="P:DNA alkylation repair"/>
    <property type="evidence" value="ECO:0007669"/>
    <property type="project" value="TreeGrafter"/>
</dbReference>
<dbReference type="PANTHER" id="PTHR31573">
    <property type="entry name" value="ALPHA-KETOGLUTARATE-DEPENDENT DIOXYGENASE ALKB HOMOLOG 2"/>
    <property type="match status" value="1"/>
</dbReference>
<accession>A0A6C0B4A9</accession>
<dbReference type="SUPFAM" id="SSF51197">
    <property type="entry name" value="Clavaminate synthase-like"/>
    <property type="match status" value="1"/>
</dbReference>
<reference evidence="2" key="1">
    <citation type="journal article" date="2020" name="Nature">
        <title>Giant virus diversity and host interactions through global metagenomics.</title>
        <authorList>
            <person name="Schulz F."/>
            <person name="Roux S."/>
            <person name="Paez-Espino D."/>
            <person name="Jungbluth S."/>
            <person name="Walsh D.A."/>
            <person name="Denef V.J."/>
            <person name="McMahon K.D."/>
            <person name="Konstantinidis K.T."/>
            <person name="Eloe-Fadrosh E.A."/>
            <person name="Kyrpides N.C."/>
            <person name="Woyke T."/>
        </authorList>
    </citation>
    <scope>NUCLEOTIDE SEQUENCE</scope>
    <source>
        <strain evidence="2">GVMAG-M-3300009422-16</strain>
    </source>
</reference>
<dbReference type="GO" id="GO:0051747">
    <property type="term" value="F:cytosine C-5 DNA demethylase activity"/>
    <property type="evidence" value="ECO:0007669"/>
    <property type="project" value="TreeGrafter"/>
</dbReference>
<dbReference type="InterPro" id="IPR037151">
    <property type="entry name" value="AlkB-like_sf"/>
</dbReference>
<dbReference type="EMBL" id="MN739077">
    <property type="protein sequence ID" value="QHS87055.1"/>
    <property type="molecule type" value="Genomic_DNA"/>
</dbReference>
<proteinExistence type="predicted"/>
<organism evidence="2">
    <name type="scientific">viral metagenome</name>
    <dbReference type="NCBI Taxonomy" id="1070528"/>
    <lineage>
        <taxon>unclassified sequences</taxon>
        <taxon>metagenomes</taxon>
        <taxon>organismal metagenomes</taxon>
    </lineage>
</organism>
<dbReference type="InterPro" id="IPR005123">
    <property type="entry name" value="Oxoglu/Fe-dep_dioxygenase_dom"/>
</dbReference>
<dbReference type="InterPro" id="IPR027450">
    <property type="entry name" value="AlkB-like"/>
</dbReference>
<protein>
    <recommendedName>
        <fullName evidence="1">Fe2OG dioxygenase domain-containing protein</fullName>
    </recommendedName>
</protein>
<dbReference type="AlphaFoldDB" id="A0A6C0B4A9"/>
<evidence type="ECO:0000259" key="1">
    <source>
        <dbReference type="PROSITE" id="PS51471"/>
    </source>
</evidence>
<name>A0A6C0B4A9_9ZZZZ</name>
<evidence type="ECO:0000313" key="2">
    <source>
        <dbReference type="EMBL" id="QHS87055.1"/>
    </source>
</evidence>
<feature type="domain" description="Fe2OG dioxygenase" evidence="1">
    <location>
        <begin position="110"/>
        <end position="220"/>
    </location>
</feature>